<comment type="function">
    <text evidence="4">One of the primary rRNA binding proteins, it binds directly to 16S rRNA where it helps nucleate assembly of the platform of the 30S subunit by binding and bridging several RNA helices of the 16S rRNA.</text>
</comment>
<sequence>MSVFECASRGAFVFMSITPSKKSELISEYRIKDGDTGSAYVQCAILSERIRNLTEHLKVHKKDFHCRRGLMVLVCKRRKRLLYVKNKYGSDSYLDLVKRLGIRDVFH</sequence>
<gene>
    <name evidence="4 6" type="primary">rpsO</name>
    <name evidence="6" type="ORF">ANPL_02385</name>
</gene>
<dbReference type="GO" id="GO:0019843">
    <property type="term" value="F:rRNA binding"/>
    <property type="evidence" value="ECO:0007669"/>
    <property type="project" value="UniProtKB-UniRule"/>
</dbReference>
<proteinExistence type="inferred from homology"/>
<dbReference type="SMART" id="SM01387">
    <property type="entry name" value="Ribosomal_S15"/>
    <property type="match status" value="1"/>
</dbReference>
<dbReference type="GO" id="GO:0006412">
    <property type="term" value="P:translation"/>
    <property type="evidence" value="ECO:0007669"/>
    <property type="project" value="UniProtKB-UniRule"/>
</dbReference>
<keyword evidence="7" id="KW-1185">Reference proteome</keyword>
<dbReference type="Proteomes" id="UP000500930">
    <property type="component" value="Chromosome"/>
</dbReference>
<dbReference type="Gene3D" id="1.10.287.10">
    <property type="entry name" value="S15/NS1, RNA-binding"/>
    <property type="match status" value="1"/>
</dbReference>
<evidence type="ECO:0000256" key="3">
    <source>
        <dbReference type="ARBA" id="ARBA00064542"/>
    </source>
</evidence>
<keyword evidence="1 4" id="KW-0689">Ribosomal protein</keyword>
<evidence type="ECO:0000256" key="1">
    <source>
        <dbReference type="ARBA" id="ARBA00022980"/>
    </source>
</evidence>
<evidence type="ECO:0000256" key="4">
    <source>
        <dbReference type="HAMAP-Rule" id="MF_01343"/>
    </source>
</evidence>
<dbReference type="CDD" id="cd00353">
    <property type="entry name" value="Ribosomal_S15p_S13e"/>
    <property type="match status" value="1"/>
</dbReference>
<evidence type="ECO:0000256" key="2">
    <source>
        <dbReference type="ARBA" id="ARBA00023274"/>
    </source>
</evidence>
<dbReference type="PANTHER" id="PTHR23321">
    <property type="entry name" value="RIBOSOMAL PROTEIN S15, BACTERIAL AND ORGANELLAR"/>
    <property type="match status" value="1"/>
</dbReference>
<comment type="similarity">
    <text evidence="4 5">Belongs to the universal ribosomal protein uS15 family.</text>
</comment>
<keyword evidence="4" id="KW-0694">RNA-binding</keyword>
<comment type="function">
    <text evidence="4">Forms an intersubunit bridge (bridge B4) with the 23S rRNA of the 50S subunit in the ribosome.</text>
</comment>
<evidence type="ECO:0000313" key="6">
    <source>
        <dbReference type="EMBL" id="QJC27544.1"/>
    </source>
</evidence>
<dbReference type="Pfam" id="PF00312">
    <property type="entry name" value="Ribosomal_S15"/>
    <property type="match status" value="1"/>
</dbReference>
<dbReference type="GO" id="GO:0022627">
    <property type="term" value="C:cytosolic small ribosomal subunit"/>
    <property type="evidence" value="ECO:0007669"/>
    <property type="project" value="TreeGrafter"/>
</dbReference>
<dbReference type="InterPro" id="IPR005290">
    <property type="entry name" value="Ribosomal_uS15_bac-type"/>
</dbReference>
<evidence type="ECO:0000313" key="7">
    <source>
        <dbReference type="Proteomes" id="UP000500930"/>
    </source>
</evidence>
<dbReference type="AlphaFoldDB" id="A0A858PY95"/>
<dbReference type="FunFam" id="1.10.287.10:FF:000002">
    <property type="entry name" value="30S ribosomal protein S15"/>
    <property type="match status" value="1"/>
</dbReference>
<reference evidence="6 7" key="1">
    <citation type="journal article" date="2020" name="Pathogens">
        <title>First Whole Genome Sequence of Anaplasma platys, an Obligate Intracellular Rickettsial Pathogen of Dogs.</title>
        <authorList>
            <person name="Llanes A."/>
            <person name="Rajeev S."/>
        </authorList>
    </citation>
    <scope>NUCLEOTIDE SEQUENCE [LARGE SCALE GENOMIC DNA]</scope>
    <source>
        <strain evidence="6 7">S3</strain>
    </source>
</reference>
<dbReference type="EMBL" id="CP046391">
    <property type="protein sequence ID" value="QJC27544.1"/>
    <property type="molecule type" value="Genomic_DNA"/>
</dbReference>
<keyword evidence="4" id="KW-0699">rRNA-binding</keyword>
<evidence type="ECO:0000256" key="5">
    <source>
        <dbReference type="RuleBase" id="RU003919"/>
    </source>
</evidence>
<accession>A0A858PY95</accession>
<dbReference type="InterPro" id="IPR000589">
    <property type="entry name" value="Ribosomal_uS15"/>
</dbReference>
<dbReference type="InterPro" id="IPR009068">
    <property type="entry name" value="uS15_NS1_RNA-bd_sf"/>
</dbReference>
<dbReference type="SUPFAM" id="SSF47060">
    <property type="entry name" value="S15/NS1 RNA-binding domain"/>
    <property type="match status" value="1"/>
</dbReference>
<dbReference type="NCBIfam" id="TIGR00952">
    <property type="entry name" value="S15_bact"/>
    <property type="match status" value="1"/>
</dbReference>
<organism evidence="6 7">
    <name type="scientific">Anaplasma platys</name>
    <dbReference type="NCBI Taxonomy" id="949"/>
    <lineage>
        <taxon>Bacteria</taxon>
        <taxon>Pseudomonadati</taxon>
        <taxon>Pseudomonadota</taxon>
        <taxon>Alphaproteobacteria</taxon>
        <taxon>Rickettsiales</taxon>
        <taxon>Anaplasmataceae</taxon>
        <taxon>Anaplasma</taxon>
    </lineage>
</organism>
<dbReference type="HAMAP" id="MF_01343_B">
    <property type="entry name" value="Ribosomal_uS15_B"/>
    <property type="match status" value="1"/>
</dbReference>
<dbReference type="PANTHER" id="PTHR23321:SF26">
    <property type="entry name" value="SMALL RIBOSOMAL SUBUNIT PROTEIN US15M"/>
    <property type="match status" value="1"/>
</dbReference>
<comment type="subunit">
    <text evidence="3 4">Part of the 30S ribosomal subunit. Forms a bridge to the 50S subunit in the 70S ribosome, contacting the 23S rRNA.</text>
</comment>
<name>A0A858PY95_9RICK</name>
<dbReference type="KEGG" id="aplt:ANPL_02385"/>
<dbReference type="GO" id="GO:0003735">
    <property type="term" value="F:structural constituent of ribosome"/>
    <property type="evidence" value="ECO:0007669"/>
    <property type="project" value="InterPro"/>
</dbReference>
<keyword evidence="2 4" id="KW-0687">Ribonucleoprotein</keyword>
<protein>
    <recommendedName>
        <fullName evidence="4">Small ribosomal subunit protein uS15</fullName>
    </recommendedName>
</protein>